<reference evidence="2" key="1">
    <citation type="journal article" date="2023" name="Mol. Phylogenet. Evol.">
        <title>Genome-scale phylogeny and comparative genomics of the fungal order Sordariales.</title>
        <authorList>
            <person name="Hensen N."/>
            <person name="Bonometti L."/>
            <person name="Westerberg I."/>
            <person name="Brannstrom I.O."/>
            <person name="Guillou S."/>
            <person name="Cros-Aarteil S."/>
            <person name="Calhoun S."/>
            <person name="Haridas S."/>
            <person name="Kuo A."/>
            <person name="Mondo S."/>
            <person name="Pangilinan J."/>
            <person name="Riley R."/>
            <person name="LaButti K."/>
            <person name="Andreopoulos B."/>
            <person name="Lipzen A."/>
            <person name="Chen C."/>
            <person name="Yan M."/>
            <person name="Daum C."/>
            <person name="Ng V."/>
            <person name="Clum A."/>
            <person name="Steindorff A."/>
            <person name="Ohm R.A."/>
            <person name="Martin F."/>
            <person name="Silar P."/>
            <person name="Natvig D.O."/>
            <person name="Lalanne C."/>
            <person name="Gautier V."/>
            <person name="Ament-Velasquez S.L."/>
            <person name="Kruys A."/>
            <person name="Hutchinson M.I."/>
            <person name="Powell A.J."/>
            <person name="Barry K."/>
            <person name="Miller A.N."/>
            <person name="Grigoriev I.V."/>
            <person name="Debuchy R."/>
            <person name="Gladieux P."/>
            <person name="Hiltunen Thoren M."/>
            <person name="Johannesson H."/>
        </authorList>
    </citation>
    <scope>NUCLEOTIDE SEQUENCE</scope>
    <source>
        <strain evidence="2">CBS 232.78</strain>
    </source>
</reference>
<keyword evidence="3" id="KW-1185">Reference proteome</keyword>
<proteinExistence type="predicted"/>
<dbReference type="EMBL" id="JAULSW010000002">
    <property type="protein sequence ID" value="KAK3389925.1"/>
    <property type="molecule type" value="Genomic_DNA"/>
</dbReference>
<organism evidence="2 3">
    <name type="scientific">Podospora didyma</name>
    <dbReference type="NCBI Taxonomy" id="330526"/>
    <lineage>
        <taxon>Eukaryota</taxon>
        <taxon>Fungi</taxon>
        <taxon>Dikarya</taxon>
        <taxon>Ascomycota</taxon>
        <taxon>Pezizomycotina</taxon>
        <taxon>Sordariomycetes</taxon>
        <taxon>Sordariomycetidae</taxon>
        <taxon>Sordariales</taxon>
        <taxon>Podosporaceae</taxon>
        <taxon>Podospora</taxon>
    </lineage>
</organism>
<evidence type="ECO:0000313" key="3">
    <source>
        <dbReference type="Proteomes" id="UP001285441"/>
    </source>
</evidence>
<dbReference type="AlphaFoldDB" id="A0AAE0NYU4"/>
<feature type="compositionally biased region" description="Polar residues" evidence="1">
    <location>
        <begin position="7"/>
        <end position="35"/>
    </location>
</feature>
<accession>A0AAE0NYU4</accession>
<sequence>MHFLIRLSNQTLGSRPLNPTQNNTKTNIFKETTMTSSQPQPQQPQQSSSNPQSAPNLDSNSPPPQVQKALDAARSAKRLQDTADALKAQAASVKDPAERERLWQAAYNKEVEARGESKKARLMASGWGQGTAGGIAASTALGMGLGNLVGVLLGGIVAIPGALRFPELMTIAVRHKLLVERISIFPALFDRFQAVGSENDSMEVPVILSAGLVACAFPDPES</sequence>
<feature type="compositionally biased region" description="Low complexity" evidence="1">
    <location>
        <begin position="36"/>
        <end position="53"/>
    </location>
</feature>
<reference evidence="2" key="2">
    <citation type="submission" date="2023-06" db="EMBL/GenBank/DDBJ databases">
        <authorList>
            <consortium name="Lawrence Berkeley National Laboratory"/>
            <person name="Haridas S."/>
            <person name="Hensen N."/>
            <person name="Bonometti L."/>
            <person name="Westerberg I."/>
            <person name="Brannstrom I.O."/>
            <person name="Guillou S."/>
            <person name="Cros-Aarteil S."/>
            <person name="Calhoun S."/>
            <person name="Kuo A."/>
            <person name="Mondo S."/>
            <person name="Pangilinan J."/>
            <person name="Riley R."/>
            <person name="LaButti K."/>
            <person name="Andreopoulos B."/>
            <person name="Lipzen A."/>
            <person name="Chen C."/>
            <person name="Yanf M."/>
            <person name="Daum C."/>
            <person name="Ng V."/>
            <person name="Clum A."/>
            <person name="Steindorff A."/>
            <person name="Ohm R."/>
            <person name="Martin F."/>
            <person name="Silar P."/>
            <person name="Natvig D."/>
            <person name="Lalanne C."/>
            <person name="Gautier V."/>
            <person name="Ament-velasquez S.L."/>
            <person name="Kruys A."/>
            <person name="Hutchinson M.I."/>
            <person name="Powell A.J."/>
            <person name="Barry K."/>
            <person name="Miller A.N."/>
            <person name="Grigoriev I.V."/>
            <person name="Debuchy R."/>
            <person name="Gladieux P."/>
            <person name="Thoren M.H."/>
            <person name="Johannesson H."/>
        </authorList>
    </citation>
    <scope>NUCLEOTIDE SEQUENCE</scope>
    <source>
        <strain evidence="2">CBS 232.78</strain>
    </source>
</reference>
<protein>
    <submittedName>
        <fullName evidence="2">Uncharacterized protein</fullName>
    </submittedName>
</protein>
<evidence type="ECO:0000256" key="1">
    <source>
        <dbReference type="SAM" id="MobiDB-lite"/>
    </source>
</evidence>
<feature type="region of interest" description="Disordered" evidence="1">
    <location>
        <begin position="1"/>
        <end position="98"/>
    </location>
</feature>
<name>A0AAE0NYU4_9PEZI</name>
<dbReference type="Proteomes" id="UP001285441">
    <property type="component" value="Unassembled WGS sequence"/>
</dbReference>
<comment type="caution">
    <text evidence="2">The sequence shown here is derived from an EMBL/GenBank/DDBJ whole genome shotgun (WGS) entry which is preliminary data.</text>
</comment>
<evidence type="ECO:0000313" key="2">
    <source>
        <dbReference type="EMBL" id="KAK3389925.1"/>
    </source>
</evidence>
<gene>
    <name evidence="2" type="ORF">B0H63DRAFT_556997</name>
</gene>